<evidence type="ECO:0000256" key="1">
    <source>
        <dbReference type="SAM" id="MobiDB-lite"/>
    </source>
</evidence>
<gene>
    <name evidence="2" type="ORF">EB796_013474</name>
</gene>
<proteinExistence type="predicted"/>
<sequence length="76" mass="8331">MASVPWVQVQAAISTEKQHQISSKNAESKSTPELRDSVGLSAPDHKTCAIGSINSDENYDTVQESLHGCYKYVYSN</sequence>
<dbReference type="AlphaFoldDB" id="A0A7J7JQI6"/>
<keyword evidence="3" id="KW-1185">Reference proteome</keyword>
<evidence type="ECO:0000313" key="3">
    <source>
        <dbReference type="Proteomes" id="UP000593567"/>
    </source>
</evidence>
<reference evidence="2" key="1">
    <citation type="submission" date="2020-06" db="EMBL/GenBank/DDBJ databases">
        <title>Draft genome of Bugula neritina, a colonial animal packing powerful symbionts and potential medicines.</title>
        <authorList>
            <person name="Rayko M."/>
        </authorList>
    </citation>
    <scope>NUCLEOTIDE SEQUENCE [LARGE SCALE GENOMIC DNA]</scope>
    <source>
        <strain evidence="2">Kwan_BN1</strain>
    </source>
</reference>
<dbReference type="Proteomes" id="UP000593567">
    <property type="component" value="Unassembled WGS sequence"/>
</dbReference>
<dbReference type="EMBL" id="VXIV02001976">
    <property type="protein sequence ID" value="KAF6028205.1"/>
    <property type="molecule type" value="Genomic_DNA"/>
</dbReference>
<feature type="region of interest" description="Disordered" evidence="1">
    <location>
        <begin position="17"/>
        <end position="42"/>
    </location>
</feature>
<protein>
    <submittedName>
        <fullName evidence="2">Uncharacterized protein</fullName>
    </submittedName>
</protein>
<organism evidence="2 3">
    <name type="scientific">Bugula neritina</name>
    <name type="common">Brown bryozoan</name>
    <name type="synonym">Sertularia neritina</name>
    <dbReference type="NCBI Taxonomy" id="10212"/>
    <lineage>
        <taxon>Eukaryota</taxon>
        <taxon>Metazoa</taxon>
        <taxon>Spiralia</taxon>
        <taxon>Lophotrochozoa</taxon>
        <taxon>Bryozoa</taxon>
        <taxon>Gymnolaemata</taxon>
        <taxon>Cheilostomatida</taxon>
        <taxon>Flustrina</taxon>
        <taxon>Buguloidea</taxon>
        <taxon>Bugulidae</taxon>
        <taxon>Bugula</taxon>
    </lineage>
</organism>
<name>A0A7J7JQI6_BUGNE</name>
<feature type="compositionally biased region" description="Basic and acidic residues" evidence="1">
    <location>
        <begin position="26"/>
        <end position="36"/>
    </location>
</feature>
<comment type="caution">
    <text evidence="2">The sequence shown here is derived from an EMBL/GenBank/DDBJ whole genome shotgun (WGS) entry which is preliminary data.</text>
</comment>
<accession>A0A7J7JQI6</accession>
<evidence type="ECO:0000313" key="2">
    <source>
        <dbReference type="EMBL" id="KAF6028205.1"/>
    </source>
</evidence>